<accession>A0ABQ0LYP5</accession>
<dbReference type="Proteomes" id="UP000815677">
    <property type="component" value="Unassembled WGS sequence"/>
</dbReference>
<dbReference type="Pfam" id="PF12937">
    <property type="entry name" value="F-box-like"/>
    <property type="match status" value="1"/>
</dbReference>
<evidence type="ECO:0000313" key="3">
    <source>
        <dbReference type="Proteomes" id="UP000815677"/>
    </source>
</evidence>
<name>A0ABQ0LYP5_MYCCL</name>
<dbReference type="Gene3D" id="1.20.1280.50">
    <property type="match status" value="1"/>
</dbReference>
<dbReference type="SUPFAM" id="SSF81383">
    <property type="entry name" value="F-box domain"/>
    <property type="match status" value="1"/>
</dbReference>
<reference evidence="2" key="1">
    <citation type="submission" date="2014-09" db="EMBL/GenBank/DDBJ databases">
        <title>Genome sequence of the luminous mushroom Mycena chlorophos for searching fungal bioluminescence genes.</title>
        <authorList>
            <person name="Tanaka Y."/>
            <person name="Kasuga D."/>
            <person name="Oba Y."/>
            <person name="Hase S."/>
            <person name="Sato K."/>
            <person name="Oba Y."/>
            <person name="Sakakibara Y."/>
        </authorList>
    </citation>
    <scope>NUCLEOTIDE SEQUENCE</scope>
</reference>
<dbReference type="EMBL" id="DF849259">
    <property type="protein sequence ID" value="GAT56175.1"/>
    <property type="molecule type" value="Genomic_DNA"/>
</dbReference>
<keyword evidence="3" id="KW-1185">Reference proteome</keyword>
<feature type="domain" description="F-box" evidence="1">
    <location>
        <begin position="1"/>
        <end position="47"/>
    </location>
</feature>
<protein>
    <recommendedName>
        <fullName evidence="1">F-box domain-containing protein</fullName>
    </recommendedName>
</protein>
<gene>
    <name evidence="2" type="ORF">MCHLO_12860</name>
</gene>
<evidence type="ECO:0000313" key="2">
    <source>
        <dbReference type="EMBL" id="GAT56175.1"/>
    </source>
</evidence>
<dbReference type="PROSITE" id="PS50181">
    <property type="entry name" value="FBOX"/>
    <property type="match status" value="1"/>
</dbReference>
<dbReference type="SMART" id="SM00256">
    <property type="entry name" value="FBOX"/>
    <property type="match status" value="1"/>
</dbReference>
<dbReference type="InterPro" id="IPR036047">
    <property type="entry name" value="F-box-like_dom_sf"/>
</dbReference>
<dbReference type="CDD" id="cd09917">
    <property type="entry name" value="F-box_SF"/>
    <property type="match status" value="1"/>
</dbReference>
<proteinExistence type="predicted"/>
<sequence>MNLVELPIDVLYLIASKLSLNEDVFAFTQVCRTFHALSQDRSFWLTALSDSPRIRASLPWVVHGLDSTQLKQLAQRVIKLDRNWSKPSPRIIGQVRRWRIGGRSTSVLESNCLLQFPGTELFLFHSSKTLKAFNCATDKPSTVLNLDAYVRAASFHILPDSSVIIGLALRGGPRFNTSMLLFARLELTSDKNSITGSVLLRQTLSAESDCEKPFVSPTIVGAVRSRDKTTEILAYNLSNKTSTIIETDIPIDYTVSRRLEFSFGPDDALYMLADDYTRAFVYCCPREMLPYEQRTDTSYVLRFGNLRPMKFTGQTWKRRVMVSSQMLPNASFVKVADIMGPPGSTFGTSFRFWYGAESIQQQKEGKFFVPDVRETIVPGVCPGECTMQVGYTGHHVVAALLGPGQNGCSLVLGVSKPSSERADSDLCSQHELELPPVRAGGPPPNVLSVDDHRGVIWLVAQGDLFAIPYA</sequence>
<dbReference type="InterPro" id="IPR001810">
    <property type="entry name" value="F-box_dom"/>
</dbReference>
<organism evidence="2 3">
    <name type="scientific">Mycena chlorophos</name>
    <name type="common">Agaric fungus</name>
    <name type="synonym">Agaricus chlorophos</name>
    <dbReference type="NCBI Taxonomy" id="658473"/>
    <lineage>
        <taxon>Eukaryota</taxon>
        <taxon>Fungi</taxon>
        <taxon>Dikarya</taxon>
        <taxon>Basidiomycota</taxon>
        <taxon>Agaricomycotina</taxon>
        <taxon>Agaricomycetes</taxon>
        <taxon>Agaricomycetidae</taxon>
        <taxon>Agaricales</taxon>
        <taxon>Marasmiineae</taxon>
        <taxon>Mycenaceae</taxon>
        <taxon>Mycena</taxon>
    </lineage>
</organism>
<evidence type="ECO:0000259" key="1">
    <source>
        <dbReference type="PROSITE" id="PS50181"/>
    </source>
</evidence>